<proteinExistence type="predicted"/>
<evidence type="ECO:0000259" key="1">
    <source>
        <dbReference type="Pfam" id="PF05699"/>
    </source>
</evidence>
<evidence type="ECO:0000313" key="3">
    <source>
        <dbReference type="Proteomes" id="UP000325440"/>
    </source>
</evidence>
<sequence length="546" mass="62421">MSITIRFVDINRDTKKVDICENFLGFIPVDITIGQELTNAILSELRTNKIPIQDMPGQGYDNGSNMKGHHSGVQKKMLDLNSRAFFVPCHAHTLNLVVNDTAKSSTGASKFLIQIQAIFSLNETRWESRIDAIKPFRYQTGEIFDALYEISQDISFDQITQLEAKSIAKQIKNFNCVLRYAKTIALELDIEASFTQQTSIRPRKKKTVFFSYEQPDEPIINIKTKFKVDLYIYNILDVALNSLKERFEQLHNHCDNFKCLYNINSLKSIMKDNIVENCMDLQLLLSENENVCKSAKEMTDELVAISGLLKPNSTPLKFLKFIVNNNNFARNVAVALCIILTMPVSVASGEQSFSKLKIIKNYLRSSMNQKSRISNIKLHSQKRKHVLAVSSSSNKLTSFFINKAKSGLSDEKKHITTEDDMFAFHIIMLNHSFCSMDCTYILSSSLIKKIKKLSCAQMKCELIRSKVIIAFAMKQVLEEFKNNKFATLTVDKSNHKNQKLVPIIIRYSNPQLVQIKVLEFANLQDETTDIFTSYIIKCFEEIQLIQ</sequence>
<dbReference type="InterPro" id="IPR008906">
    <property type="entry name" value="HATC_C_dom"/>
</dbReference>
<dbReference type="PANTHER" id="PTHR45749">
    <property type="match status" value="1"/>
</dbReference>
<dbReference type="AlphaFoldDB" id="A0A5E4N957"/>
<organism evidence="2 3">
    <name type="scientific">Cinara cedri</name>
    <dbReference type="NCBI Taxonomy" id="506608"/>
    <lineage>
        <taxon>Eukaryota</taxon>
        <taxon>Metazoa</taxon>
        <taxon>Ecdysozoa</taxon>
        <taxon>Arthropoda</taxon>
        <taxon>Hexapoda</taxon>
        <taxon>Insecta</taxon>
        <taxon>Pterygota</taxon>
        <taxon>Neoptera</taxon>
        <taxon>Paraneoptera</taxon>
        <taxon>Hemiptera</taxon>
        <taxon>Sternorrhyncha</taxon>
        <taxon>Aphidomorpha</taxon>
        <taxon>Aphidoidea</taxon>
        <taxon>Aphididae</taxon>
        <taxon>Lachninae</taxon>
        <taxon>Cinara</taxon>
    </lineage>
</organism>
<dbReference type="PANTHER" id="PTHR45749:SF35">
    <property type="entry name" value="AC-LIKE TRANSPOSASE-RELATED"/>
    <property type="match status" value="1"/>
</dbReference>
<accession>A0A5E4N957</accession>
<dbReference type="InterPro" id="IPR012337">
    <property type="entry name" value="RNaseH-like_sf"/>
</dbReference>
<name>A0A5E4N957_9HEMI</name>
<gene>
    <name evidence="2" type="ORF">CINCED_3A025343</name>
</gene>
<evidence type="ECO:0000313" key="2">
    <source>
        <dbReference type="EMBL" id="VVC41213.1"/>
    </source>
</evidence>
<protein>
    <recommendedName>
        <fullName evidence="1">HAT C-terminal dimerisation domain-containing protein</fullName>
    </recommendedName>
</protein>
<feature type="domain" description="HAT C-terminal dimerisation" evidence="1">
    <location>
        <begin position="310"/>
        <end position="373"/>
    </location>
</feature>
<dbReference type="SUPFAM" id="SSF53098">
    <property type="entry name" value="Ribonuclease H-like"/>
    <property type="match status" value="1"/>
</dbReference>
<dbReference type="GO" id="GO:0046983">
    <property type="term" value="F:protein dimerization activity"/>
    <property type="evidence" value="ECO:0007669"/>
    <property type="project" value="InterPro"/>
</dbReference>
<dbReference type="Proteomes" id="UP000325440">
    <property type="component" value="Unassembled WGS sequence"/>
</dbReference>
<dbReference type="EMBL" id="CABPRJ010001914">
    <property type="protein sequence ID" value="VVC41213.1"/>
    <property type="molecule type" value="Genomic_DNA"/>
</dbReference>
<dbReference type="OrthoDB" id="6623507at2759"/>
<reference evidence="2 3" key="1">
    <citation type="submission" date="2019-08" db="EMBL/GenBank/DDBJ databases">
        <authorList>
            <person name="Alioto T."/>
            <person name="Alioto T."/>
            <person name="Gomez Garrido J."/>
        </authorList>
    </citation>
    <scope>NUCLEOTIDE SEQUENCE [LARGE SCALE GENOMIC DNA]</scope>
</reference>
<keyword evidence="3" id="KW-1185">Reference proteome</keyword>
<dbReference type="Pfam" id="PF05699">
    <property type="entry name" value="Dimer_Tnp_hAT"/>
    <property type="match status" value="1"/>
</dbReference>